<keyword evidence="3" id="KW-1185">Reference proteome</keyword>
<proteinExistence type="predicted"/>
<dbReference type="EMBL" id="CCKQ01016594">
    <property type="protein sequence ID" value="CDW88466.1"/>
    <property type="molecule type" value="Genomic_DNA"/>
</dbReference>
<evidence type="ECO:0000313" key="2">
    <source>
        <dbReference type="EMBL" id="CDW88466.1"/>
    </source>
</evidence>
<protein>
    <recommendedName>
        <fullName evidence="4">UBA domain-containing protein</fullName>
    </recommendedName>
</protein>
<reference evidence="2 3" key="1">
    <citation type="submission" date="2014-06" db="EMBL/GenBank/DDBJ databases">
        <authorList>
            <person name="Swart Estienne"/>
        </authorList>
    </citation>
    <scope>NUCLEOTIDE SEQUENCE [LARGE SCALE GENOMIC DNA]</scope>
    <source>
        <strain evidence="2 3">130c</strain>
    </source>
</reference>
<accession>A0A078B2K1</accession>
<gene>
    <name evidence="2" type="primary">Contig8643.g9220</name>
    <name evidence="2" type="ORF">STYLEM_17587</name>
</gene>
<evidence type="ECO:0000313" key="3">
    <source>
        <dbReference type="Proteomes" id="UP000039865"/>
    </source>
</evidence>
<sequence length="561" mass="65597">MQRKVTQVAPTRQVQIVQQPTESPEGATLKDLCEKSDRCLNEKCKKYHAIWASSSCIQFLLNKCKKCQITHREWEDLMDIASDPNTQYDKFSMKPFQSSKKPAPAKQNSQIEQQVMGKVTNNGNQNKSNQQPISQVQLYPEDIKHLDQLESILAQNKYVSGEQLSEKDELEYLQIEDKFKQVQNKAEKYSRIAKWIEEIKDLMTIQDVQCSHCRKQFQLTMIRVMIQSSKQEYSSIFSCKNCQKKVDDILDIDKLLATQDFIASPNFTNKELKVYQDTQKLETFIHENGLQNLKKYLIKMKNLTSPVDAICQISGTKFKLLKHENLEYGLKEETNICINCYNSHIDRLFQHSKRLGQNWQKQGISDEQIFRESGTFFALKEYEKNLELTNLDNLKQWFEYMKVNAEPSLVICNGCSNEIKNSVRSIFRQNDSKYYACSGNCKAKIAKQHTNNKKKQKMRSKFDVIRSQTESSLIDNLDDEEDNYEEQVKEFIAKNPTFVSYRRSILSLLQKGFQDIEIIAKVLKANGNDLYEAIEQYENGIAFDYMKLRYRERIQDYQTKA</sequence>
<dbReference type="InParanoid" id="A0A078B2K1"/>
<dbReference type="SUPFAM" id="SSF47616">
    <property type="entry name" value="GST C-terminal domain-like"/>
    <property type="match status" value="1"/>
</dbReference>
<organism evidence="2 3">
    <name type="scientific">Stylonychia lemnae</name>
    <name type="common">Ciliate</name>
    <dbReference type="NCBI Taxonomy" id="5949"/>
    <lineage>
        <taxon>Eukaryota</taxon>
        <taxon>Sar</taxon>
        <taxon>Alveolata</taxon>
        <taxon>Ciliophora</taxon>
        <taxon>Intramacronucleata</taxon>
        <taxon>Spirotrichea</taxon>
        <taxon>Stichotrichia</taxon>
        <taxon>Sporadotrichida</taxon>
        <taxon>Oxytrichidae</taxon>
        <taxon>Stylonychinae</taxon>
        <taxon>Stylonychia</taxon>
    </lineage>
</organism>
<dbReference type="AlphaFoldDB" id="A0A078B2K1"/>
<evidence type="ECO:0000256" key="1">
    <source>
        <dbReference type="SAM" id="MobiDB-lite"/>
    </source>
</evidence>
<evidence type="ECO:0008006" key="4">
    <source>
        <dbReference type="Google" id="ProtNLM"/>
    </source>
</evidence>
<feature type="region of interest" description="Disordered" evidence="1">
    <location>
        <begin position="89"/>
        <end position="110"/>
    </location>
</feature>
<dbReference type="InterPro" id="IPR036282">
    <property type="entry name" value="Glutathione-S-Trfase_C_sf"/>
</dbReference>
<dbReference type="Proteomes" id="UP000039865">
    <property type="component" value="Unassembled WGS sequence"/>
</dbReference>
<name>A0A078B2K1_STYLE</name>